<sequence length="463" mass="49220">MTKFTCTSPVDGSVYAERAVTTDADARTAFAAARRAQADWAALPIAKRAEYCTAMVDAMLSMKDEIATELAWQMGRPISQGAGELGGFEERARHMIAIAEDALAPIDVGPKEGFTRAINRLPLGVVFVLAPWNFPYLTAVNSIIPALMAGNAVVLKHAEQTFLTGERFARAAEMAGLPDGLFANIAVTHDQTAGLIRERLADQVNFTGSVGGGAAIETAAAGTFAGVGLELGGKDAAYVLADADLDFAIENLADGAFFNSGQSCCGIERIYVHADLHDAFVEGLAAFVQRSFTLDTPLDPATNLGPLVRTSAADFVRGQIDAAVAAGARACVDTSAFSRDAKGTPYMAPQVLSNVDHSMSVMTDESFGPVVGIMKVADDAEAIRLMNDSEFGLTGSLWSRDLARVEQLAPQVEAGTIFMNRCDYLDPALAWTGIRHSGRGTTLSRVGYEALTRPKSYHFRHAI</sequence>
<dbReference type="Gene3D" id="3.40.309.10">
    <property type="entry name" value="Aldehyde Dehydrogenase, Chain A, domain 2"/>
    <property type="match status" value="1"/>
</dbReference>
<feature type="domain" description="Aldehyde dehydrogenase" evidence="5">
    <location>
        <begin position="3"/>
        <end position="456"/>
    </location>
</feature>
<reference evidence="6 8" key="1">
    <citation type="submission" date="2015-04" db="EMBL/GenBank/DDBJ databases">
        <title>The draft genome sequence of Roseovarius indicus B108T.</title>
        <authorList>
            <person name="Li G."/>
            <person name="Lai Q."/>
            <person name="Shao Z."/>
            <person name="Yan P."/>
        </authorList>
    </citation>
    <scope>NUCLEOTIDE SEQUENCE [LARGE SCALE GENOMIC DNA]</scope>
    <source>
        <strain evidence="6 8">B108</strain>
    </source>
</reference>
<comment type="similarity">
    <text evidence="1 4">Belongs to the aldehyde dehydrogenase family.</text>
</comment>
<dbReference type="CDD" id="cd07102">
    <property type="entry name" value="ALDH_EDX86601"/>
    <property type="match status" value="1"/>
</dbReference>
<dbReference type="EMBL" id="LAXI01000021">
    <property type="protein sequence ID" value="KRS15509.1"/>
    <property type="molecule type" value="Genomic_DNA"/>
</dbReference>
<dbReference type="InterPro" id="IPR016163">
    <property type="entry name" value="Ald_DH_C"/>
</dbReference>
<protein>
    <submittedName>
        <fullName evidence="6 7">Aldehyde dehydrogenase</fullName>
        <ecNumber evidence="7">1.2.1.39</ecNumber>
    </submittedName>
</protein>
<organism evidence="6 8">
    <name type="scientific">Roseovarius indicus</name>
    <dbReference type="NCBI Taxonomy" id="540747"/>
    <lineage>
        <taxon>Bacteria</taxon>
        <taxon>Pseudomonadati</taxon>
        <taxon>Pseudomonadota</taxon>
        <taxon>Alphaproteobacteria</taxon>
        <taxon>Rhodobacterales</taxon>
        <taxon>Roseobacteraceae</taxon>
        <taxon>Roseovarius</taxon>
    </lineage>
</organism>
<gene>
    <name evidence="7" type="primary">feaB_1</name>
    <name evidence="7" type="ORF">RIdsm_01088</name>
    <name evidence="6" type="ORF">XM52_23095</name>
</gene>
<dbReference type="PROSITE" id="PS00070">
    <property type="entry name" value="ALDEHYDE_DEHYDR_CYS"/>
    <property type="match status" value="1"/>
</dbReference>
<name>A0A0T5P2S5_9RHOB</name>
<dbReference type="Proteomes" id="UP000051401">
    <property type="component" value="Unassembled WGS sequence"/>
</dbReference>
<evidence type="ECO:0000313" key="6">
    <source>
        <dbReference type="EMBL" id="KRS15509.1"/>
    </source>
</evidence>
<dbReference type="OrthoDB" id="9812625at2"/>
<dbReference type="InterPro" id="IPR016161">
    <property type="entry name" value="Ald_DH/histidinol_DH"/>
</dbReference>
<dbReference type="AlphaFoldDB" id="A0A0T5P2S5"/>
<evidence type="ECO:0000313" key="7">
    <source>
        <dbReference type="EMBL" id="QEW25302.1"/>
    </source>
</evidence>
<accession>A0A0T5P2S5</accession>
<evidence type="ECO:0000313" key="9">
    <source>
        <dbReference type="Proteomes" id="UP000325785"/>
    </source>
</evidence>
<dbReference type="InterPro" id="IPR016162">
    <property type="entry name" value="Ald_DH_N"/>
</dbReference>
<dbReference type="PANTHER" id="PTHR11699">
    <property type="entry name" value="ALDEHYDE DEHYDROGENASE-RELATED"/>
    <property type="match status" value="1"/>
</dbReference>
<dbReference type="Pfam" id="PF00171">
    <property type="entry name" value="Aldedh"/>
    <property type="match status" value="1"/>
</dbReference>
<dbReference type="InterPro" id="IPR016160">
    <property type="entry name" value="Ald_DH_CS_CYS"/>
</dbReference>
<evidence type="ECO:0000256" key="1">
    <source>
        <dbReference type="ARBA" id="ARBA00009986"/>
    </source>
</evidence>
<proteinExistence type="inferred from homology"/>
<dbReference type="Proteomes" id="UP000325785">
    <property type="component" value="Chromosome"/>
</dbReference>
<dbReference type="KEGG" id="rid:RIdsm_01088"/>
<dbReference type="STRING" id="540747.SAMN04488031_106190"/>
<evidence type="ECO:0000313" key="8">
    <source>
        <dbReference type="Proteomes" id="UP000051401"/>
    </source>
</evidence>
<reference evidence="7 9" key="2">
    <citation type="submission" date="2018-08" db="EMBL/GenBank/DDBJ databases">
        <title>Genetic Globetrotter - A new plasmid hitch-hiking vast phylogenetic and geographic distances.</title>
        <authorList>
            <person name="Vollmers J."/>
            <person name="Petersen J."/>
        </authorList>
    </citation>
    <scope>NUCLEOTIDE SEQUENCE [LARGE SCALE GENOMIC DNA]</scope>
    <source>
        <strain evidence="7 9">DSM 26383</strain>
    </source>
</reference>
<keyword evidence="8" id="KW-1185">Reference proteome</keyword>
<dbReference type="Gene3D" id="3.40.605.10">
    <property type="entry name" value="Aldehyde Dehydrogenase, Chain A, domain 1"/>
    <property type="match status" value="1"/>
</dbReference>
<dbReference type="EMBL" id="CP031598">
    <property type="protein sequence ID" value="QEW25302.1"/>
    <property type="molecule type" value="Genomic_DNA"/>
</dbReference>
<dbReference type="InterPro" id="IPR029510">
    <property type="entry name" value="Ald_DH_CS_GLU"/>
</dbReference>
<evidence type="ECO:0000256" key="4">
    <source>
        <dbReference type="RuleBase" id="RU003345"/>
    </source>
</evidence>
<dbReference type="PATRIC" id="fig|540747.5.peg.2977"/>
<dbReference type="FunFam" id="3.40.309.10:FF:000009">
    <property type="entry name" value="Aldehyde dehydrogenase A"/>
    <property type="match status" value="1"/>
</dbReference>
<feature type="active site" evidence="3">
    <location>
        <position position="230"/>
    </location>
</feature>
<dbReference type="RefSeq" id="WP_057820035.1">
    <property type="nucleotide sequence ID" value="NZ_CP031598.1"/>
</dbReference>
<evidence type="ECO:0000256" key="2">
    <source>
        <dbReference type="ARBA" id="ARBA00023002"/>
    </source>
</evidence>
<evidence type="ECO:0000256" key="3">
    <source>
        <dbReference type="PROSITE-ProRule" id="PRU10007"/>
    </source>
</evidence>
<dbReference type="SUPFAM" id="SSF53720">
    <property type="entry name" value="ALDH-like"/>
    <property type="match status" value="1"/>
</dbReference>
<dbReference type="GO" id="GO:0008957">
    <property type="term" value="F:phenylacetaldehyde dehydrogenase (NAD+) activity"/>
    <property type="evidence" value="ECO:0007669"/>
    <property type="project" value="UniProtKB-EC"/>
</dbReference>
<dbReference type="PROSITE" id="PS00687">
    <property type="entry name" value="ALDEHYDE_DEHYDR_GLU"/>
    <property type="match status" value="1"/>
</dbReference>
<keyword evidence="2 4" id="KW-0560">Oxidoreductase</keyword>
<evidence type="ECO:0000259" key="5">
    <source>
        <dbReference type="Pfam" id="PF00171"/>
    </source>
</evidence>
<dbReference type="InterPro" id="IPR015590">
    <property type="entry name" value="Aldehyde_DH_dom"/>
</dbReference>
<dbReference type="EC" id="1.2.1.39" evidence="7"/>